<feature type="region of interest" description="Disordered" evidence="1">
    <location>
        <begin position="1"/>
        <end position="48"/>
    </location>
</feature>
<proteinExistence type="predicted"/>
<evidence type="ECO:0000313" key="3">
    <source>
        <dbReference type="Proteomes" id="UP001529510"/>
    </source>
</evidence>
<comment type="caution">
    <text evidence="2">The sequence shown here is derived from an EMBL/GenBank/DDBJ whole genome shotgun (WGS) entry which is preliminary data.</text>
</comment>
<protein>
    <submittedName>
        <fullName evidence="2">Uncharacterized protein</fullName>
    </submittedName>
</protein>
<reference evidence="2 3" key="1">
    <citation type="submission" date="2024-05" db="EMBL/GenBank/DDBJ databases">
        <title>Genome sequencing and assembly of Indian major carp, Cirrhinus mrigala (Hamilton, 1822).</title>
        <authorList>
            <person name="Mohindra V."/>
            <person name="Chowdhury L.M."/>
            <person name="Lal K."/>
            <person name="Jena J.K."/>
        </authorList>
    </citation>
    <scope>NUCLEOTIDE SEQUENCE [LARGE SCALE GENOMIC DNA]</scope>
    <source>
        <strain evidence="2">CM1030</strain>
        <tissue evidence="2">Blood</tissue>
    </source>
</reference>
<accession>A0ABD0RWV1</accession>
<organism evidence="2 3">
    <name type="scientific">Cirrhinus mrigala</name>
    <name type="common">Mrigala</name>
    <dbReference type="NCBI Taxonomy" id="683832"/>
    <lineage>
        <taxon>Eukaryota</taxon>
        <taxon>Metazoa</taxon>
        <taxon>Chordata</taxon>
        <taxon>Craniata</taxon>
        <taxon>Vertebrata</taxon>
        <taxon>Euteleostomi</taxon>
        <taxon>Actinopterygii</taxon>
        <taxon>Neopterygii</taxon>
        <taxon>Teleostei</taxon>
        <taxon>Ostariophysi</taxon>
        <taxon>Cypriniformes</taxon>
        <taxon>Cyprinidae</taxon>
        <taxon>Labeoninae</taxon>
        <taxon>Labeonini</taxon>
        <taxon>Cirrhinus</taxon>
    </lineage>
</organism>
<gene>
    <name evidence="2" type="ORF">M9458_000891</name>
</gene>
<feature type="non-terminal residue" evidence="2">
    <location>
        <position position="1"/>
    </location>
</feature>
<dbReference type="Proteomes" id="UP001529510">
    <property type="component" value="Unassembled WGS sequence"/>
</dbReference>
<sequence>SGFNTSAIKTIPEPQEPRGGHGSRRGRSPGGKSKGRPSSNESDEDKSEVWTLDHVVCNSTQSHAMNLCGLTCD</sequence>
<name>A0ABD0RWV1_CIRMR</name>
<evidence type="ECO:0000313" key="2">
    <source>
        <dbReference type="EMBL" id="KAL0202873.1"/>
    </source>
</evidence>
<feature type="non-terminal residue" evidence="2">
    <location>
        <position position="73"/>
    </location>
</feature>
<dbReference type="EMBL" id="JAMKFB020000001">
    <property type="protein sequence ID" value="KAL0202873.1"/>
    <property type="molecule type" value="Genomic_DNA"/>
</dbReference>
<dbReference type="AlphaFoldDB" id="A0ABD0RWV1"/>
<evidence type="ECO:0000256" key="1">
    <source>
        <dbReference type="SAM" id="MobiDB-lite"/>
    </source>
</evidence>
<keyword evidence="3" id="KW-1185">Reference proteome</keyword>